<dbReference type="VEuPathDB" id="CryptoDB:Chro.20466"/>
<reference evidence="11 12" key="1">
    <citation type="submission" date="2014-11" db="EMBL/GenBank/DDBJ databases">
        <title>Comparative genomic analysis of Cryptosporidium hominis reveals occurrence of genetic recombination in virulent subtypes.</title>
        <authorList>
            <person name="Guo Y."/>
            <person name="Tang K."/>
            <person name="Frace M."/>
            <person name="Li N."/>
            <person name="Roellig D.M."/>
            <person name="Sammons S."/>
            <person name="Knipe K."/>
            <person name="Rowe L."/>
            <person name="Feng Y."/>
            <person name="Xiao L."/>
        </authorList>
    </citation>
    <scope>NUCLEOTIDE SEQUENCE [LARGE SCALE GENOMIC DNA]</scope>
    <source>
        <strain evidence="11">30976</strain>
    </source>
</reference>
<evidence type="ECO:0000256" key="1">
    <source>
        <dbReference type="ARBA" id="ARBA00004141"/>
    </source>
</evidence>
<reference evidence="10" key="2">
    <citation type="submission" date="2015-08" db="EMBL/GenBank/DDBJ databases">
        <authorList>
            <person name="Babu N.S."/>
            <person name="Beckwith C.J."/>
            <person name="Beseler K.G."/>
            <person name="Brison A."/>
            <person name="Carone J.V."/>
            <person name="Caskin T.P."/>
            <person name="Diamond M."/>
            <person name="Durham M.E."/>
            <person name="Foxe J.M."/>
            <person name="Go M."/>
            <person name="Henderson B.A."/>
            <person name="Jones I.B."/>
            <person name="McGettigan J.A."/>
            <person name="Micheletti S.J."/>
            <person name="Nasrallah M.E."/>
            <person name="Ortiz D."/>
            <person name="Piller C.R."/>
            <person name="Privatt S.R."/>
            <person name="Schneider S.L."/>
            <person name="Sharp S."/>
            <person name="Smith T.C."/>
            <person name="Stanton J.D."/>
            <person name="Ullery H.E."/>
            <person name="Wilson R.J."/>
            <person name="Serrano M.G."/>
            <person name="Buck G."/>
            <person name="Lee V."/>
            <person name="Wang Y."/>
            <person name="Carvalho R."/>
            <person name="Voegtly L."/>
            <person name="Shi R."/>
            <person name="Duckworth R."/>
            <person name="Johnson A."/>
            <person name="Loviza R."/>
            <person name="Walstead R."/>
            <person name="Shah Z."/>
            <person name="Kiflezghi M."/>
            <person name="Wade K."/>
            <person name="Ball S.L."/>
            <person name="Bradley K.W."/>
            <person name="Asai D.J."/>
            <person name="Bowman C.A."/>
            <person name="Russell D.A."/>
            <person name="Pope W.H."/>
            <person name="Jacobs-Sera D."/>
            <person name="Hendrix R.W."/>
            <person name="Hatfull G.F."/>
        </authorList>
    </citation>
    <scope>NUCLEOTIDE SEQUENCE [LARGE SCALE GENOMIC DNA]</scope>
</reference>
<protein>
    <submittedName>
        <fullName evidence="11">Patched family protein</fullName>
    </submittedName>
</protein>
<evidence type="ECO:0000259" key="9">
    <source>
        <dbReference type="PROSITE" id="PS50156"/>
    </source>
</evidence>
<evidence type="ECO:0000256" key="4">
    <source>
        <dbReference type="ARBA" id="ARBA00022989"/>
    </source>
</evidence>
<reference evidence="11 12" key="3">
    <citation type="submission" date="2017-10" db="EMBL/GenBank/DDBJ databases">
        <title>Consistent, comparative and evidence-based genome annotation and re-annotation for the closely-related species, Cryptosporidium parvum, C. hominis and C. tyzzeri.</title>
        <authorList>
            <person name="Baptista R.P."/>
            <person name="Li Y."/>
            <person name="Sateriale A."/>
            <person name="Striepen B."/>
            <person name="Kissinger J.C."/>
        </authorList>
    </citation>
    <scope>NUCLEOTIDE SEQUENCE [LARGE SCALE GENOMIC DNA]</scope>
    <source>
        <strain evidence="11">30976</strain>
    </source>
</reference>
<keyword evidence="5 8" id="KW-0472">Membrane</keyword>
<dbReference type="InterPro" id="IPR051697">
    <property type="entry name" value="Patched_domain-protein"/>
</dbReference>
<dbReference type="VEuPathDB" id="CryptoDB:CHUDEA2_4350"/>
<dbReference type="Proteomes" id="UP001429100">
    <property type="component" value="Unassembled WGS sequence"/>
</dbReference>
<feature type="transmembrane region" description="Helical" evidence="8">
    <location>
        <begin position="572"/>
        <end position="595"/>
    </location>
</feature>
<dbReference type="GO" id="GO:0016020">
    <property type="term" value="C:membrane"/>
    <property type="evidence" value="ECO:0007669"/>
    <property type="project" value="UniProtKB-SubCell"/>
</dbReference>
<feature type="transmembrane region" description="Helical" evidence="8">
    <location>
        <begin position="1169"/>
        <end position="1197"/>
    </location>
</feature>
<accession>A0A0S4TD67</accession>
<dbReference type="OrthoDB" id="6510177at2759"/>
<keyword evidence="4 8" id="KW-1133">Transmembrane helix</keyword>
<evidence type="ECO:0000256" key="5">
    <source>
        <dbReference type="ARBA" id="ARBA00023136"/>
    </source>
</evidence>
<evidence type="ECO:0000313" key="11">
    <source>
        <dbReference type="EMBL" id="PPS93236.1"/>
    </source>
</evidence>
<dbReference type="Pfam" id="PF02460">
    <property type="entry name" value="Patched"/>
    <property type="match status" value="1"/>
</dbReference>
<feature type="compositionally biased region" description="Basic and acidic residues" evidence="7">
    <location>
        <begin position="222"/>
        <end position="235"/>
    </location>
</feature>
<keyword evidence="6" id="KW-0325">Glycoprotein</keyword>
<proteinExistence type="inferred from homology"/>
<dbReference type="InterPro" id="IPR003392">
    <property type="entry name" value="PTHD_SSD"/>
</dbReference>
<name>A0A0S4TD67_CRYHO</name>
<evidence type="ECO:0000313" key="10">
    <source>
        <dbReference type="EMBL" id="CUV04811.1"/>
    </source>
</evidence>
<dbReference type="VEuPathDB" id="CryptoDB:ChTU502y2012_378g0115"/>
<dbReference type="SUPFAM" id="SSF82866">
    <property type="entry name" value="Multidrug efflux transporter AcrB transmembrane domain"/>
    <property type="match status" value="2"/>
</dbReference>
<evidence type="ECO:0000256" key="2">
    <source>
        <dbReference type="ARBA" id="ARBA00005585"/>
    </source>
</evidence>
<dbReference type="VEuPathDB" id="CryptoDB:GY17_00003777"/>
<comment type="similarity">
    <text evidence="2">Belongs to the patched family.</text>
</comment>
<gene>
    <name evidence="10" type="ORF">CHUDEA2_4350</name>
    <name evidence="11" type="ORF">GY17_00003777</name>
</gene>
<evidence type="ECO:0000256" key="3">
    <source>
        <dbReference type="ARBA" id="ARBA00022692"/>
    </source>
</evidence>
<dbReference type="EMBL" id="LN877948">
    <property type="protein sequence ID" value="CUV04811.1"/>
    <property type="molecule type" value="Genomic_DNA"/>
</dbReference>
<feature type="transmembrane region" description="Helical" evidence="8">
    <location>
        <begin position="541"/>
        <end position="560"/>
    </location>
</feature>
<evidence type="ECO:0000256" key="8">
    <source>
        <dbReference type="SAM" id="Phobius"/>
    </source>
</evidence>
<evidence type="ECO:0000256" key="6">
    <source>
        <dbReference type="ARBA" id="ARBA00023180"/>
    </source>
</evidence>
<dbReference type="PANTHER" id="PTHR10796">
    <property type="entry name" value="PATCHED-RELATED"/>
    <property type="match status" value="1"/>
</dbReference>
<feature type="compositionally biased region" description="Basic and acidic residues" evidence="7">
    <location>
        <begin position="17"/>
        <end position="28"/>
    </location>
</feature>
<feature type="region of interest" description="Disordered" evidence="7">
    <location>
        <begin position="213"/>
        <end position="235"/>
    </location>
</feature>
<feature type="transmembrane region" description="Helical" evidence="8">
    <location>
        <begin position="498"/>
        <end position="520"/>
    </location>
</feature>
<feature type="transmembrane region" description="Helical" evidence="8">
    <location>
        <begin position="1076"/>
        <end position="1096"/>
    </location>
</feature>
<evidence type="ECO:0000256" key="7">
    <source>
        <dbReference type="SAM" id="MobiDB-lite"/>
    </source>
</evidence>
<feature type="transmembrane region" description="Helical" evidence="8">
    <location>
        <begin position="836"/>
        <end position="861"/>
    </location>
</feature>
<keyword evidence="3 8" id="KW-0812">Transmembrane</keyword>
<feature type="transmembrane region" description="Helical" evidence="8">
    <location>
        <begin position="110"/>
        <end position="131"/>
    </location>
</feature>
<comment type="subcellular location">
    <subcellularLocation>
        <location evidence="1">Membrane</location>
        <topology evidence="1">Multi-pass membrane protein</topology>
    </subcellularLocation>
</comment>
<sequence>MREGKHDQDLNFTNSREQNRDKHGIMEQGREIQREIELEREYFRGTERNSDEVKIARNRRNDLNKEKESKVSVKKVGVFLRQLANVQPDIVDFVATRFGILGGIIYERPWYFILGSVLLTLICSIGFIPGIPKWVDSAEHLYSLPYSLARDHGELHNQLFSNTKSRSQLIVVTSQTPGENVFTWEFLEIVSQVNKLIRGEALDAVGGRRVGVKVGPGSSGDKNLDGEHTKDETLKSSKREEYFSDITEDKHYDNNEVDPFKLSHETFLTYNNICTMTPFGTCSVQNVIEAGALEMKAVLGDEDPELYMLDGLVFNLRKQGFLPDYILGKMKAKPCVRTLPTELISKILSPDKYSSSSKGPGFSDAKIECIVGAEAFLMVYDIFDDGTPENLSRNLLWEQSLVSILKDNRDWGRARISFSAFRSRDDELKASTSENSDILLVGLTFTLLFFYVGVANFSFDLYKMKTYSGLAGLFAALLGLASGMGLMSIFGVSFVPTVLVTPFLIMGAAVNYLFVIVNAYSTGYTIPSTKERCRLALQDSVIGITITMCTGLVSFSIGAVGEPYLSIRNFCLFSAASIIFTYLYVFLFMFPILCLDAKREASRRVHFFGLPKLTSNDIKATRDVDLGRSIPVDNINSFAVVSYNLSRALKEYNIELYPFGEHNKEESNQGFFDIDDDSDTKLDLSNIQDNKMDFHLERERRIAVNSKMGFFTKLRKRILHVPILAKYQYSDRKTASESTIPSFNQLRHEMRLSDFDLVSRDLDPNILETVKNNNQIIQRKDDSNNIKALQNISIEKLDKEYDLNHVDDLLQILLAEPSGNVGRTTRRLMLHYIGPVMATPIVKIIVIIIWLGFLGVSIYGFTKMESGLDLRDLSPPSSYLQAFDQDFTKYFNKYDVPTDVYFPEKLEWWKRAVQDRIFDFVERLERLESTQRVIDPLYNLMKNPELAAALRSGNKKLFQETLYYELYNNPESNYKQFSFDFVWKERELITYRIKLLAKGMPTSQQKADWMTSIRRLCNDEERREKIPFKVVAYNYMMLFYESDLSILTECFSNMLSCGIAIELITLMLIPELMSGLFVIILMACIDIGLFGFMYYWNVKLNMVSMINLLLSMGFAVDYSTLMTHTFSHCYGKTRNHRMIESLGLMGAPVCHGAMSTFLGIVVLSGSSSYIFTVFFKMMVMVVGFGIFHGAVVLPILLSLVGRMPSHSSNILYQVIEWIQNGHSYSINSISKGNLPMIKAPPESSIELDDKMLSADLRLEKNVISNNTVDFLKVLKDTKLQY</sequence>
<dbReference type="Gene3D" id="1.20.1640.10">
    <property type="entry name" value="Multidrug efflux transporter AcrB transmembrane domain"/>
    <property type="match status" value="2"/>
</dbReference>
<feature type="region of interest" description="Disordered" evidence="7">
    <location>
        <begin position="1"/>
        <end position="28"/>
    </location>
</feature>
<evidence type="ECO:0000313" key="12">
    <source>
        <dbReference type="Proteomes" id="UP001429100"/>
    </source>
</evidence>
<feature type="transmembrane region" description="Helical" evidence="8">
    <location>
        <begin position="438"/>
        <end position="459"/>
    </location>
</feature>
<dbReference type="PANTHER" id="PTHR10796:SF92">
    <property type="entry name" value="PATCHED-RELATED, ISOFORM A"/>
    <property type="match status" value="1"/>
</dbReference>
<feature type="transmembrane region" description="Helical" evidence="8">
    <location>
        <begin position="471"/>
        <end position="492"/>
    </location>
</feature>
<dbReference type="PROSITE" id="PS50156">
    <property type="entry name" value="SSD"/>
    <property type="match status" value="1"/>
</dbReference>
<keyword evidence="12" id="KW-1185">Reference proteome</keyword>
<dbReference type="EMBL" id="JTAI01000043">
    <property type="protein sequence ID" value="PPS93236.1"/>
    <property type="molecule type" value="Genomic_DNA"/>
</dbReference>
<feature type="transmembrane region" description="Helical" evidence="8">
    <location>
        <begin position="1142"/>
        <end position="1163"/>
    </location>
</feature>
<dbReference type="InterPro" id="IPR000731">
    <property type="entry name" value="SSD"/>
</dbReference>
<organism evidence="10">
    <name type="scientific">Cryptosporidium hominis</name>
    <dbReference type="NCBI Taxonomy" id="237895"/>
    <lineage>
        <taxon>Eukaryota</taxon>
        <taxon>Sar</taxon>
        <taxon>Alveolata</taxon>
        <taxon>Apicomplexa</taxon>
        <taxon>Conoidasida</taxon>
        <taxon>Coccidia</taxon>
        <taxon>Eucoccidiorida</taxon>
        <taxon>Eimeriorina</taxon>
        <taxon>Cryptosporidiidae</taxon>
        <taxon>Cryptosporidium</taxon>
    </lineage>
</organism>
<dbReference type="Proteomes" id="UP000199752">
    <property type="component" value="Chromosome 2"/>
</dbReference>
<feature type="domain" description="SSD" evidence="9">
    <location>
        <begin position="437"/>
        <end position="595"/>
    </location>
</feature>